<dbReference type="EMBL" id="APAT01000021">
    <property type="protein sequence ID" value="EMP54786.1"/>
    <property type="molecule type" value="Genomic_DNA"/>
</dbReference>
<sequence length="37" mass="4193">METLLVNAGGALLIGTIVWWFWLSGSQSDKTEEHQHH</sequence>
<dbReference type="PATRIC" id="fig|1288826.3.peg.2714"/>
<organism evidence="2 3">
    <name type="scientific">Marinobacter santoriniensis NKSG1</name>
    <dbReference type="NCBI Taxonomy" id="1288826"/>
    <lineage>
        <taxon>Bacteria</taxon>
        <taxon>Pseudomonadati</taxon>
        <taxon>Pseudomonadota</taxon>
        <taxon>Gammaproteobacteria</taxon>
        <taxon>Pseudomonadales</taxon>
        <taxon>Marinobacteraceae</taxon>
        <taxon>Marinobacter</taxon>
    </lineage>
</organism>
<keyword evidence="1" id="KW-1133">Transmembrane helix</keyword>
<accession>M7CMB6</accession>
<reference evidence="2 3" key="1">
    <citation type="journal article" date="2013" name="Genome Announc.">
        <title>Genome Sequence of Hydrothermal Arsenic-Respiring Bacterium Marinobacter santoriniensis NKSG1T.</title>
        <authorList>
            <person name="Handley K.M."/>
            <person name="Upton M."/>
            <person name="Beatson S.A."/>
            <person name="Hery M."/>
            <person name="Lloyd J.R."/>
        </authorList>
    </citation>
    <scope>NUCLEOTIDE SEQUENCE [LARGE SCALE GENOMIC DNA]</scope>
    <source>
        <strain evidence="2 3">NKSG1</strain>
    </source>
</reference>
<evidence type="ECO:0000256" key="1">
    <source>
        <dbReference type="SAM" id="Phobius"/>
    </source>
</evidence>
<comment type="caution">
    <text evidence="2">The sequence shown here is derived from an EMBL/GenBank/DDBJ whole genome shotgun (WGS) entry which is preliminary data.</text>
</comment>
<keyword evidence="3" id="KW-1185">Reference proteome</keyword>
<evidence type="ECO:0000313" key="3">
    <source>
        <dbReference type="Proteomes" id="UP000011960"/>
    </source>
</evidence>
<keyword evidence="1" id="KW-0472">Membrane</keyword>
<name>M7CMB6_9GAMM</name>
<evidence type="ECO:0000313" key="2">
    <source>
        <dbReference type="EMBL" id="EMP54786.1"/>
    </source>
</evidence>
<dbReference type="AlphaFoldDB" id="M7CMB6"/>
<proteinExistence type="predicted"/>
<dbReference type="Proteomes" id="UP000011960">
    <property type="component" value="Unassembled WGS sequence"/>
</dbReference>
<protein>
    <submittedName>
        <fullName evidence="2">Uncharacterized protein</fullName>
    </submittedName>
</protein>
<feature type="transmembrane region" description="Helical" evidence="1">
    <location>
        <begin position="6"/>
        <end position="23"/>
    </location>
</feature>
<keyword evidence="1" id="KW-0812">Transmembrane</keyword>
<gene>
    <name evidence="2" type="ORF">MSNKSG1_13682</name>
</gene>